<dbReference type="SUPFAM" id="SSF50494">
    <property type="entry name" value="Trypsin-like serine proteases"/>
    <property type="match status" value="2"/>
</dbReference>
<feature type="compositionally biased region" description="Basic and acidic residues" evidence="8">
    <location>
        <begin position="542"/>
        <end position="554"/>
    </location>
</feature>
<dbReference type="GO" id="GO:0006508">
    <property type="term" value="P:proteolysis"/>
    <property type="evidence" value="ECO:0007669"/>
    <property type="project" value="InterPro"/>
</dbReference>
<dbReference type="InterPro" id="IPR001314">
    <property type="entry name" value="Peptidase_S1A"/>
</dbReference>
<keyword evidence="5" id="KW-1015">Disulfide bond</keyword>
<dbReference type="PANTHER" id="PTHR47221:SF6">
    <property type="entry name" value="FIBRINOGEN ALPHA CHAIN"/>
    <property type="match status" value="1"/>
</dbReference>
<dbReference type="AlphaFoldDB" id="A0A8S1C340"/>
<dbReference type="EMBL" id="CADEPI010000012">
    <property type="protein sequence ID" value="CAB3363502.1"/>
    <property type="molecule type" value="Genomic_DNA"/>
</dbReference>
<dbReference type="SMART" id="SM00020">
    <property type="entry name" value="Tryp_SPc"/>
    <property type="match status" value="2"/>
</dbReference>
<dbReference type="CDD" id="cd00087">
    <property type="entry name" value="FReD"/>
    <property type="match status" value="1"/>
</dbReference>
<keyword evidence="13" id="KW-1185">Reference proteome</keyword>
<feature type="domain" description="Fibrinogen C-terminal" evidence="11">
    <location>
        <begin position="770"/>
        <end position="993"/>
    </location>
</feature>
<accession>A0A8S1C340</accession>
<dbReference type="InterPro" id="IPR043504">
    <property type="entry name" value="Peptidase_S1_PA_chymotrypsin"/>
</dbReference>
<evidence type="ECO:0008006" key="14">
    <source>
        <dbReference type="Google" id="ProtNLM"/>
    </source>
</evidence>
<evidence type="ECO:0000313" key="12">
    <source>
        <dbReference type="EMBL" id="CAB3363502.1"/>
    </source>
</evidence>
<name>A0A8S1C340_9INSE</name>
<organism evidence="12 13">
    <name type="scientific">Cloeon dipterum</name>
    <dbReference type="NCBI Taxonomy" id="197152"/>
    <lineage>
        <taxon>Eukaryota</taxon>
        <taxon>Metazoa</taxon>
        <taxon>Ecdysozoa</taxon>
        <taxon>Arthropoda</taxon>
        <taxon>Hexapoda</taxon>
        <taxon>Insecta</taxon>
        <taxon>Pterygota</taxon>
        <taxon>Palaeoptera</taxon>
        <taxon>Ephemeroptera</taxon>
        <taxon>Pisciforma</taxon>
        <taxon>Baetidae</taxon>
        <taxon>Cloeon</taxon>
    </lineage>
</organism>
<dbReference type="GO" id="GO:0005577">
    <property type="term" value="C:fibrinogen complex"/>
    <property type="evidence" value="ECO:0007669"/>
    <property type="project" value="TreeGrafter"/>
</dbReference>
<evidence type="ECO:0000259" key="10">
    <source>
        <dbReference type="PROSITE" id="PS50240"/>
    </source>
</evidence>
<feature type="domain" description="Peptidase S1" evidence="10">
    <location>
        <begin position="294"/>
        <end position="492"/>
    </location>
</feature>
<feature type="chain" id="PRO_5035916767" description="Fibrinogen C-terminal domain-containing protein" evidence="9">
    <location>
        <begin position="22"/>
        <end position="1031"/>
    </location>
</feature>
<feature type="compositionally biased region" description="Basic and acidic residues" evidence="8">
    <location>
        <begin position="1016"/>
        <end position="1031"/>
    </location>
</feature>
<dbReference type="InterPro" id="IPR001254">
    <property type="entry name" value="Trypsin_dom"/>
</dbReference>
<dbReference type="OrthoDB" id="6350391at2759"/>
<evidence type="ECO:0000256" key="9">
    <source>
        <dbReference type="SAM" id="SignalP"/>
    </source>
</evidence>
<dbReference type="Pfam" id="PF00147">
    <property type="entry name" value="Fibrinogen_C"/>
    <property type="match status" value="1"/>
</dbReference>
<dbReference type="GO" id="GO:0030246">
    <property type="term" value="F:carbohydrate binding"/>
    <property type="evidence" value="ECO:0007669"/>
    <property type="project" value="UniProtKB-ARBA"/>
</dbReference>
<dbReference type="InterPro" id="IPR014716">
    <property type="entry name" value="Fibrinogen_a/b/g_C_1"/>
</dbReference>
<gene>
    <name evidence="12" type="ORF">CLODIP_2_CD02302</name>
</gene>
<feature type="domain" description="Peptidase S1" evidence="10">
    <location>
        <begin position="12"/>
        <end position="279"/>
    </location>
</feature>
<dbReference type="Gene3D" id="3.90.215.10">
    <property type="entry name" value="Gamma Fibrinogen, chain A, domain 1"/>
    <property type="match status" value="1"/>
</dbReference>
<feature type="region of interest" description="Disordered" evidence="8">
    <location>
        <begin position="995"/>
        <end position="1031"/>
    </location>
</feature>
<evidence type="ECO:0000256" key="8">
    <source>
        <dbReference type="SAM" id="MobiDB-lite"/>
    </source>
</evidence>
<dbReference type="InterPro" id="IPR036056">
    <property type="entry name" value="Fibrinogen-like_C"/>
</dbReference>
<evidence type="ECO:0000256" key="2">
    <source>
        <dbReference type="ARBA" id="ARBA00022525"/>
    </source>
</evidence>
<keyword evidence="6" id="KW-0325">Glycoprotein</keyword>
<dbReference type="PANTHER" id="PTHR47221">
    <property type="entry name" value="FIBRINOGEN ALPHA CHAIN"/>
    <property type="match status" value="1"/>
</dbReference>
<comment type="function">
    <text evidence="7">Lectin involved in innate immunity. Agglutinates all types of human erythrocytes, Gram-positive and Gram-negative bacteria. Has a stronger agglutinating activity towards Gram-negative bacteria than towards Gram-positive bacteria. Specifically recognizes acetyl group-containing substances on agglutinated cells. The hemagglutinating activity was inhibited by EDTA, acetyl group-containing mono- and disaccharides, N-acetyl derivatives of amino acids, other acetyl group-containing substances, propionamide and benzamide. Enhances the antimicrobial activity of big defensin against Gram-positive bacteria but not against Gram-negative bacteria.</text>
</comment>
<dbReference type="GO" id="GO:0034116">
    <property type="term" value="P:positive regulation of heterotypic cell-cell adhesion"/>
    <property type="evidence" value="ECO:0007669"/>
    <property type="project" value="TreeGrafter"/>
</dbReference>
<proteinExistence type="predicted"/>
<protein>
    <recommendedName>
        <fullName evidence="14">Fibrinogen C-terminal domain-containing protein</fullName>
    </recommendedName>
</protein>
<dbReference type="Proteomes" id="UP000494165">
    <property type="component" value="Unassembled WGS sequence"/>
</dbReference>
<reference evidence="12 13" key="1">
    <citation type="submission" date="2020-04" db="EMBL/GenBank/DDBJ databases">
        <authorList>
            <person name="Alioto T."/>
            <person name="Alioto T."/>
            <person name="Gomez Garrido J."/>
        </authorList>
    </citation>
    <scope>NUCLEOTIDE SEQUENCE [LARGE SCALE GENOMIC DNA]</scope>
</reference>
<dbReference type="InterPro" id="IPR002181">
    <property type="entry name" value="Fibrinogen_a/b/g_C_dom"/>
</dbReference>
<dbReference type="CDD" id="cd00190">
    <property type="entry name" value="Tryp_SPc"/>
    <property type="match status" value="2"/>
</dbReference>
<evidence type="ECO:0000256" key="7">
    <source>
        <dbReference type="ARBA" id="ARBA00053344"/>
    </source>
</evidence>
<dbReference type="InterPro" id="IPR020837">
    <property type="entry name" value="Fibrinogen_CS"/>
</dbReference>
<feature type="signal peptide" evidence="9">
    <location>
        <begin position="1"/>
        <end position="21"/>
    </location>
</feature>
<dbReference type="InterPro" id="IPR037579">
    <property type="entry name" value="FIB_ANG-like"/>
</dbReference>
<evidence type="ECO:0000313" key="13">
    <source>
        <dbReference type="Proteomes" id="UP000494165"/>
    </source>
</evidence>
<dbReference type="SUPFAM" id="SSF56496">
    <property type="entry name" value="Fibrinogen C-terminal domain-like"/>
    <property type="match status" value="1"/>
</dbReference>
<dbReference type="GO" id="GO:0004252">
    <property type="term" value="F:serine-type endopeptidase activity"/>
    <property type="evidence" value="ECO:0007669"/>
    <property type="project" value="InterPro"/>
</dbReference>
<evidence type="ECO:0000256" key="3">
    <source>
        <dbReference type="ARBA" id="ARBA00022729"/>
    </source>
</evidence>
<dbReference type="FunFam" id="2.40.10.10:FF:000068">
    <property type="entry name" value="transmembrane protease serine 2"/>
    <property type="match status" value="2"/>
</dbReference>
<evidence type="ECO:0000256" key="1">
    <source>
        <dbReference type="ARBA" id="ARBA00004613"/>
    </source>
</evidence>
<dbReference type="GO" id="GO:0005201">
    <property type="term" value="F:extracellular matrix structural constituent"/>
    <property type="evidence" value="ECO:0007669"/>
    <property type="project" value="TreeGrafter"/>
</dbReference>
<feature type="compositionally biased region" description="Low complexity" evidence="8">
    <location>
        <begin position="1004"/>
        <end position="1015"/>
    </location>
</feature>
<dbReference type="SMART" id="SM00186">
    <property type="entry name" value="FBG"/>
    <property type="match status" value="1"/>
</dbReference>
<comment type="caution">
    <text evidence="12">The sequence shown here is derived from an EMBL/GenBank/DDBJ whole genome shotgun (WGS) entry which is preliminary data.</text>
</comment>
<sequence>MRRSILLTLLAIFAGIQQSQGGLVSSLDQLFLEPSENEKIEIIDYPYQVSIHYSFYGHICGGAILSERWVVTAARCVWQKSVGRFIVMAGSVALDDSTNSTLNLVDRIVIHPEFDGSRLPERDIALIRLANSLIFGSRINAIAIPEQGYTPERVLGCTMAGWGAESYLGDIPLDMRVQKLRTHDFALCNNSYSILRVSLPEETQCAIRPILGTSVPCTGEWGGPLVCTRDAAEGPELLGLASGDPIPCGFTIFNIELFSLPYMFTRISSFTDWIYETIQEPAEAEASIERLAISDYPYQVSIHYSFYGHICGGAILSERWIVTAARCVWLKSVEDFVIMAGSVALDDTSSRTLAWPERIEIHPEYDGSRLPEKDIALLKLNESLPFSDSINAIAIPEQDSMLGTGGLCKMAGWGAEEHNGDIPLDLRLLRFVTLDFETCQNVSSALFSLPEETMCAIATDLTGDAVPCSGEWGSPLTRNTANGQQLIGLASCDPLACAFDHAGQKNPLERSSCSKMIPHTGCFPTLVVILAFLTVFDGHAEVQNKSSGPREDSAGVRNGSQVRSPLSIELGSSEGPQEDCLRKSRTMIGVLSSLQRLSDRLTAIQTLSQEQSRRFETLDYRLTRLEVQEQERAESLRKSVSEVSKNMQQATWQNGQIVSTLETIRQGQDEHKHAISVLAANPPETKVSVKGGGEILHKIQSLSNAFQGTKATISSINEKSATVGKDLAALTNMTRNLLSAQSNLLTRQAFASSIIELKQVNPGSIPQPAQTGEPLPKDCDAIMKEGKFTKSGIYKIQPNRMLGPFFVFCELADRGGGWTVIQNRYEGAVNFYKDWLDYKYGFGNIGGEFWLGLEKMHLLTTDKINELVIELEDFDHQKVYAYYSAFAVGSEVEGYSLTFLAGYDGDAGDSLSYHAGMKFSTRDFDNDQWPDGNCATTHSGAWWYNGCDTSNLNGMYLNGDLPEIHEYKGMYWYDWHGPTYSLMSSRMMIRPRTDAADGLDSQKKNSTTSNNNSKTKLTDRQKAEPGLKRAG</sequence>
<evidence type="ECO:0000256" key="4">
    <source>
        <dbReference type="ARBA" id="ARBA00023054"/>
    </source>
</evidence>
<dbReference type="PROSITE" id="PS50240">
    <property type="entry name" value="TRYPSIN_DOM"/>
    <property type="match status" value="2"/>
</dbReference>
<evidence type="ECO:0000256" key="6">
    <source>
        <dbReference type="ARBA" id="ARBA00023180"/>
    </source>
</evidence>
<keyword evidence="2" id="KW-0964">Secreted</keyword>
<dbReference type="Pfam" id="PF00089">
    <property type="entry name" value="Trypsin"/>
    <property type="match status" value="2"/>
</dbReference>
<dbReference type="InterPro" id="IPR009003">
    <property type="entry name" value="Peptidase_S1_PA"/>
</dbReference>
<feature type="region of interest" description="Disordered" evidence="8">
    <location>
        <begin position="542"/>
        <end position="579"/>
    </location>
</feature>
<dbReference type="PROSITE" id="PS00514">
    <property type="entry name" value="FIBRINOGEN_C_1"/>
    <property type="match status" value="1"/>
</dbReference>
<dbReference type="NCBIfam" id="NF040941">
    <property type="entry name" value="GGGWT_bact"/>
    <property type="match status" value="1"/>
</dbReference>
<dbReference type="GO" id="GO:0030674">
    <property type="term" value="F:protein-macromolecule adaptor activity"/>
    <property type="evidence" value="ECO:0007669"/>
    <property type="project" value="TreeGrafter"/>
</dbReference>
<comment type="subcellular location">
    <subcellularLocation>
        <location evidence="1">Secreted</location>
    </subcellularLocation>
</comment>
<dbReference type="PROSITE" id="PS51406">
    <property type="entry name" value="FIBRINOGEN_C_2"/>
    <property type="match status" value="1"/>
</dbReference>
<dbReference type="PRINTS" id="PR00722">
    <property type="entry name" value="CHYMOTRYPSIN"/>
</dbReference>
<dbReference type="FunFam" id="3.90.215.10:FF:000001">
    <property type="entry name" value="Tenascin isoform 1"/>
    <property type="match status" value="1"/>
</dbReference>
<keyword evidence="4" id="KW-0175">Coiled coil</keyword>
<keyword evidence="3 9" id="KW-0732">Signal</keyword>
<evidence type="ECO:0000256" key="5">
    <source>
        <dbReference type="ARBA" id="ARBA00023157"/>
    </source>
</evidence>
<dbReference type="Gene3D" id="2.40.10.10">
    <property type="entry name" value="Trypsin-like serine proteases"/>
    <property type="match status" value="3"/>
</dbReference>
<evidence type="ECO:0000259" key="11">
    <source>
        <dbReference type="PROSITE" id="PS51406"/>
    </source>
</evidence>